<name>A0ABV1MRC4_9BACI</name>
<sequence length="55" mass="6104">MSVESAFEVVEKRKKFLGKGVVAIDLYASEEEGFCEKFVDPIALANMATASLFMR</sequence>
<accession>A0ABV1MRC4</accession>
<proteinExistence type="predicted"/>
<gene>
    <name evidence="1" type="ORF">ABNX05_10505</name>
</gene>
<keyword evidence="2" id="KW-1185">Reference proteome</keyword>
<protein>
    <submittedName>
        <fullName evidence="1">Uncharacterized protein</fullName>
    </submittedName>
</protein>
<comment type="caution">
    <text evidence="1">The sequence shown here is derived from an EMBL/GenBank/DDBJ whole genome shotgun (WGS) entry which is preliminary data.</text>
</comment>
<dbReference type="EMBL" id="JBEGDG010000006">
    <property type="protein sequence ID" value="MEQ6355047.1"/>
    <property type="molecule type" value="Genomic_DNA"/>
</dbReference>
<reference evidence="1 2" key="1">
    <citation type="submission" date="2024-06" db="EMBL/GenBank/DDBJ databases">
        <title>Lysinibacillus zambalefons sp. nov., a Novel Firmicute Isolated from the Poon Bato Zambales Hyperalkaline Spring.</title>
        <authorList>
            <person name="Aja J.A."/>
            <person name="Lazaro J.E.H."/>
            <person name="Llorin L.D."/>
            <person name="Lim K.R."/>
            <person name="Teodosio J."/>
            <person name="Dalisay D.S."/>
        </authorList>
    </citation>
    <scope>NUCLEOTIDE SEQUENCE [LARGE SCALE GENOMIC DNA]</scope>
    <source>
        <strain evidence="1 2">M3</strain>
    </source>
</reference>
<evidence type="ECO:0000313" key="2">
    <source>
        <dbReference type="Proteomes" id="UP001478862"/>
    </source>
</evidence>
<dbReference type="RefSeq" id="WP_349659679.1">
    <property type="nucleotide sequence ID" value="NZ_JBEGDG010000006.1"/>
</dbReference>
<evidence type="ECO:0000313" key="1">
    <source>
        <dbReference type="EMBL" id="MEQ6355047.1"/>
    </source>
</evidence>
<dbReference type="Proteomes" id="UP001478862">
    <property type="component" value="Unassembled WGS sequence"/>
</dbReference>
<organism evidence="1 2">
    <name type="scientific">Lysinibacillus zambalensis</name>
    <dbReference type="NCBI Taxonomy" id="3160866"/>
    <lineage>
        <taxon>Bacteria</taxon>
        <taxon>Bacillati</taxon>
        <taxon>Bacillota</taxon>
        <taxon>Bacilli</taxon>
        <taxon>Bacillales</taxon>
        <taxon>Bacillaceae</taxon>
        <taxon>Lysinibacillus</taxon>
    </lineage>
</organism>